<feature type="compositionally biased region" description="Low complexity" evidence="3">
    <location>
        <begin position="12"/>
        <end position="21"/>
    </location>
</feature>
<reference evidence="6" key="1">
    <citation type="journal article" date="2017" name="Nat. Microbiol.">
        <title>Global analysis of biosynthetic gene clusters reveals vast potential of secondary metabolite production in Penicillium species.</title>
        <authorList>
            <person name="Nielsen J.C."/>
            <person name="Grijseels S."/>
            <person name="Prigent S."/>
            <person name="Ji B."/>
            <person name="Dainat J."/>
            <person name="Nielsen K.F."/>
            <person name="Frisvad J.C."/>
            <person name="Workman M."/>
            <person name="Nielsen J."/>
        </authorList>
    </citation>
    <scope>NUCLEOTIDE SEQUENCE [LARGE SCALE GENOMIC DNA]</scope>
    <source>
        <strain evidence="6">IBT 31811</strain>
    </source>
</reference>
<feature type="transmembrane region" description="Helical" evidence="4">
    <location>
        <begin position="400"/>
        <end position="418"/>
    </location>
</feature>
<dbReference type="GO" id="GO:0022857">
    <property type="term" value="F:transmembrane transporter activity"/>
    <property type="evidence" value="ECO:0007669"/>
    <property type="project" value="InterPro"/>
</dbReference>
<feature type="transmembrane region" description="Helical" evidence="4">
    <location>
        <begin position="336"/>
        <end position="357"/>
    </location>
</feature>
<keyword evidence="4" id="KW-0812">Transmembrane</keyword>
<feature type="transmembrane region" description="Helical" evidence="4">
    <location>
        <begin position="430"/>
        <end position="449"/>
    </location>
</feature>
<evidence type="ECO:0000256" key="2">
    <source>
        <dbReference type="ARBA" id="ARBA00006727"/>
    </source>
</evidence>
<dbReference type="AlphaFoldDB" id="A0A1V6Q037"/>
<comment type="caution">
    <text evidence="5">The sequence shown here is derived from an EMBL/GenBank/DDBJ whole genome shotgun (WGS) entry which is preliminary data.</text>
</comment>
<dbReference type="Pfam" id="PF07690">
    <property type="entry name" value="MFS_1"/>
    <property type="match status" value="1"/>
</dbReference>
<protein>
    <recommendedName>
        <fullName evidence="7">Major facilitator superfamily (MFS) profile domain-containing protein</fullName>
    </recommendedName>
</protein>
<name>A0A1V6Q037_9EURO</name>
<dbReference type="SUPFAM" id="SSF103473">
    <property type="entry name" value="MFS general substrate transporter"/>
    <property type="match status" value="1"/>
</dbReference>
<accession>A0A1V6Q037</accession>
<comment type="similarity">
    <text evidence="2">Belongs to the major facilitator superfamily. Monocarboxylate porter (TC 2.A.1.13) family.</text>
</comment>
<feature type="transmembrane region" description="Helical" evidence="4">
    <location>
        <begin position="69"/>
        <end position="89"/>
    </location>
</feature>
<feature type="transmembrane region" description="Helical" evidence="4">
    <location>
        <begin position="197"/>
        <end position="219"/>
    </location>
</feature>
<feature type="transmembrane region" description="Helical" evidence="4">
    <location>
        <begin position="308"/>
        <end position="329"/>
    </location>
</feature>
<dbReference type="GO" id="GO:0016020">
    <property type="term" value="C:membrane"/>
    <property type="evidence" value="ECO:0007669"/>
    <property type="project" value="UniProtKB-SubCell"/>
</dbReference>
<evidence type="ECO:0000256" key="1">
    <source>
        <dbReference type="ARBA" id="ARBA00004141"/>
    </source>
</evidence>
<evidence type="ECO:0000313" key="6">
    <source>
        <dbReference type="Proteomes" id="UP000191672"/>
    </source>
</evidence>
<keyword evidence="4" id="KW-1133">Transmembrane helix</keyword>
<dbReference type="EMBL" id="MDYN01000020">
    <property type="protein sequence ID" value="OQD82601.1"/>
    <property type="molecule type" value="Genomic_DNA"/>
</dbReference>
<dbReference type="InterPro" id="IPR050327">
    <property type="entry name" value="Proton-linked_MCT"/>
</dbReference>
<organism evidence="5 6">
    <name type="scientific">Penicillium antarcticum</name>
    <dbReference type="NCBI Taxonomy" id="416450"/>
    <lineage>
        <taxon>Eukaryota</taxon>
        <taxon>Fungi</taxon>
        <taxon>Dikarya</taxon>
        <taxon>Ascomycota</taxon>
        <taxon>Pezizomycotina</taxon>
        <taxon>Eurotiomycetes</taxon>
        <taxon>Eurotiomycetidae</taxon>
        <taxon>Eurotiales</taxon>
        <taxon>Aspergillaceae</taxon>
        <taxon>Penicillium</taxon>
    </lineage>
</organism>
<dbReference type="InterPro" id="IPR036259">
    <property type="entry name" value="MFS_trans_sf"/>
</dbReference>
<dbReference type="Proteomes" id="UP000191672">
    <property type="component" value="Unassembled WGS sequence"/>
</dbReference>
<evidence type="ECO:0000256" key="3">
    <source>
        <dbReference type="SAM" id="MobiDB-lite"/>
    </source>
</evidence>
<proteinExistence type="inferred from homology"/>
<evidence type="ECO:0000313" key="5">
    <source>
        <dbReference type="EMBL" id="OQD82601.1"/>
    </source>
</evidence>
<feature type="transmembrane region" description="Helical" evidence="4">
    <location>
        <begin position="363"/>
        <end position="388"/>
    </location>
</feature>
<evidence type="ECO:0008006" key="7">
    <source>
        <dbReference type="Google" id="ProtNLM"/>
    </source>
</evidence>
<evidence type="ECO:0000256" key="4">
    <source>
        <dbReference type="SAM" id="Phobius"/>
    </source>
</evidence>
<dbReference type="PANTHER" id="PTHR11360">
    <property type="entry name" value="MONOCARBOXYLATE TRANSPORTER"/>
    <property type="match status" value="1"/>
</dbReference>
<keyword evidence="6" id="KW-1185">Reference proteome</keyword>
<dbReference type="PANTHER" id="PTHR11360:SF130">
    <property type="entry name" value="MAJOR FACILITATOR SUPERFAMILY (MFS) PROFILE DOMAIN-CONTAINING PROTEIN-RELATED"/>
    <property type="match status" value="1"/>
</dbReference>
<feature type="transmembrane region" description="Helical" evidence="4">
    <location>
        <begin position="272"/>
        <end position="293"/>
    </location>
</feature>
<dbReference type="InterPro" id="IPR011701">
    <property type="entry name" value="MFS"/>
</dbReference>
<sequence>MAQNTSHHGVEYSSSTADSSYTTSATTYTTFNERSPLFSYPECVPKTQDVCEDDEDEERKRDNNKIPDGGLVAWTQVLTGHLVVFNLLIDDRYGFFQEYYVKALDASPANASWIGAMQMFLVHFLATFSGRAMDTGYLRHCIALGCLFQIAGALATSFGTQLWHFWLAQGVLSGIGHGLVFSPMISLYATYFSTKRVMAVSLASCGAATGGMVFPVIAYKCFDTIGFAWTVRIMAAIILANSLVIVKFTRSRIVPRSMPPWVDFSAFRERSYLLFSIGSFLIFEGIYFAYIYVRQYAQVHTGFTPSDSLILLIIMNGVGVPARIAAAFVADRWIGVVRTCIAVSIPCGIAVLAWIAVHTHYGMFVWAAIYGLLVNCVQSQVPAANAYFGAKDPEKSGTRVGMITTINSIPLLTGPYIAGKLIDLRGGDYLYAQLFGGLCILIGALFVMGSHLSEVKTCT</sequence>
<keyword evidence="4" id="KW-0472">Membrane</keyword>
<feature type="transmembrane region" description="Helical" evidence="4">
    <location>
        <begin position="225"/>
        <end position="246"/>
    </location>
</feature>
<comment type="subcellular location">
    <subcellularLocation>
        <location evidence="1">Membrane</location>
        <topology evidence="1">Multi-pass membrane protein</topology>
    </subcellularLocation>
</comment>
<dbReference type="Gene3D" id="1.20.1250.20">
    <property type="entry name" value="MFS general substrate transporter like domains"/>
    <property type="match status" value="2"/>
</dbReference>
<feature type="transmembrane region" description="Helical" evidence="4">
    <location>
        <begin position="109"/>
        <end position="129"/>
    </location>
</feature>
<feature type="transmembrane region" description="Helical" evidence="4">
    <location>
        <begin position="165"/>
        <end position="185"/>
    </location>
</feature>
<feature type="transmembrane region" description="Helical" evidence="4">
    <location>
        <begin position="141"/>
        <end position="159"/>
    </location>
</feature>
<gene>
    <name evidence="5" type="ORF">PENANT_c020G09556</name>
</gene>
<feature type="region of interest" description="Disordered" evidence="3">
    <location>
        <begin position="1"/>
        <end position="21"/>
    </location>
</feature>